<dbReference type="PROSITE" id="PS51257">
    <property type="entry name" value="PROKAR_LIPOPROTEIN"/>
    <property type="match status" value="1"/>
</dbReference>
<evidence type="ECO:0000313" key="3">
    <source>
        <dbReference type="Proteomes" id="UP000241690"/>
    </source>
</evidence>
<proteinExistence type="predicted"/>
<accession>A0A2T4AVK5</accession>
<evidence type="ECO:0000256" key="1">
    <source>
        <dbReference type="SAM" id="MobiDB-lite"/>
    </source>
</evidence>
<dbReference type="Proteomes" id="UP000241690">
    <property type="component" value="Unassembled WGS sequence"/>
</dbReference>
<dbReference type="RefSeq" id="XP_024780781.1">
    <property type="nucleotide sequence ID" value="XM_024918280.1"/>
</dbReference>
<evidence type="ECO:0000313" key="2">
    <source>
        <dbReference type="EMBL" id="PTB61104.1"/>
    </source>
</evidence>
<feature type="compositionally biased region" description="Basic residues" evidence="1">
    <location>
        <begin position="141"/>
        <end position="151"/>
    </location>
</feature>
<keyword evidence="3" id="KW-1185">Reference proteome</keyword>
<reference evidence="2 3" key="1">
    <citation type="submission" date="2016-07" db="EMBL/GenBank/DDBJ databases">
        <title>Multiple horizontal gene transfer events from other fungi enriched the ability of initially mycotrophic Trichoderma (Ascomycota) to feed on dead plant biomass.</title>
        <authorList>
            <consortium name="DOE Joint Genome Institute"/>
            <person name="Aerts A."/>
            <person name="Atanasova L."/>
            <person name="Chenthamara K."/>
            <person name="Zhang J."/>
            <person name="Grujic M."/>
            <person name="Henrissat B."/>
            <person name="Kuo A."/>
            <person name="Salamov A."/>
            <person name="Lipzen A."/>
            <person name="Labutti K."/>
            <person name="Barry K."/>
            <person name="Miao Y."/>
            <person name="Rahimi M.J."/>
            <person name="Shen Q."/>
            <person name="Grigoriev I.V."/>
            <person name="Kubicek C.P."/>
            <person name="Druzhinina I.S."/>
        </authorList>
    </citation>
    <scope>NUCLEOTIDE SEQUENCE [LARGE SCALE GENOMIC DNA]</scope>
    <source>
        <strain evidence="2 3">CBS 226.95</strain>
    </source>
</reference>
<feature type="region of interest" description="Disordered" evidence="1">
    <location>
        <begin position="126"/>
        <end position="151"/>
    </location>
</feature>
<gene>
    <name evidence="2" type="ORF">M431DRAFT_503256</name>
</gene>
<dbReference type="GeneID" id="36626849"/>
<sequence length="151" mass="16195">MDLRWAGFIMGWAGRTHPLFLTPNSPAVTGGCVFPSALPPAAACDLYRYLAPRYPSKSLSVLVHPHPCDPFAVMTSVTQNIQTPTVRTLSFRSEHHIASGQVGSGSGSGIEQTGCCSALSIRHIERASPSPSPPPPSSFRFPRHAPSRYPS</sequence>
<protein>
    <submittedName>
        <fullName evidence="2">Uncharacterized protein</fullName>
    </submittedName>
</protein>
<dbReference type="EMBL" id="KZ679675">
    <property type="protein sequence ID" value="PTB61104.1"/>
    <property type="molecule type" value="Genomic_DNA"/>
</dbReference>
<name>A0A2T4AVK5_TRIHA</name>
<organism evidence="2 3">
    <name type="scientific">Trichoderma harzianum CBS 226.95</name>
    <dbReference type="NCBI Taxonomy" id="983964"/>
    <lineage>
        <taxon>Eukaryota</taxon>
        <taxon>Fungi</taxon>
        <taxon>Dikarya</taxon>
        <taxon>Ascomycota</taxon>
        <taxon>Pezizomycotina</taxon>
        <taxon>Sordariomycetes</taxon>
        <taxon>Hypocreomycetidae</taxon>
        <taxon>Hypocreales</taxon>
        <taxon>Hypocreaceae</taxon>
        <taxon>Trichoderma</taxon>
    </lineage>
</organism>
<dbReference type="AlphaFoldDB" id="A0A2T4AVK5"/>